<evidence type="ECO:0000313" key="2">
    <source>
        <dbReference type="EMBL" id="CAJ1048532.1"/>
    </source>
</evidence>
<evidence type="ECO:0000256" key="1">
    <source>
        <dbReference type="SAM" id="MobiDB-lite"/>
    </source>
</evidence>
<dbReference type="InterPro" id="IPR036388">
    <property type="entry name" value="WH-like_DNA-bd_sf"/>
</dbReference>
<dbReference type="SUPFAM" id="SSF46689">
    <property type="entry name" value="Homeodomain-like"/>
    <property type="match status" value="1"/>
</dbReference>
<reference evidence="2" key="1">
    <citation type="submission" date="2023-08" db="EMBL/GenBank/DDBJ databases">
        <authorList>
            <person name="Alioto T."/>
            <person name="Alioto T."/>
            <person name="Gomez Garrido J."/>
        </authorList>
    </citation>
    <scope>NUCLEOTIDE SEQUENCE</scope>
</reference>
<name>A0AAV1EIJ4_XYRNO</name>
<dbReference type="InterPro" id="IPR009057">
    <property type="entry name" value="Homeodomain-like_sf"/>
</dbReference>
<proteinExistence type="predicted"/>
<evidence type="ECO:0000313" key="3">
    <source>
        <dbReference type="Proteomes" id="UP001178508"/>
    </source>
</evidence>
<accession>A0AAV1EIJ4</accession>
<protein>
    <recommendedName>
        <fullName evidence="4">Transposase</fullName>
    </recommendedName>
</protein>
<gene>
    <name evidence="2" type="ORF">XNOV1_A042337</name>
</gene>
<feature type="compositionally biased region" description="Basic and acidic residues" evidence="1">
    <location>
        <begin position="110"/>
        <end position="125"/>
    </location>
</feature>
<dbReference type="EMBL" id="OY660864">
    <property type="protein sequence ID" value="CAJ1048532.1"/>
    <property type="molecule type" value="Genomic_DNA"/>
</dbReference>
<dbReference type="AlphaFoldDB" id="A0AAV1EIJ4"/>
<keyword evidence="3" id="KW-1185">Reference proteome</keyword>
<sequence length="125" mass="14504">MSGQASVQKQKKTNHSWIIHFNFLAFESLHTKILINLNCVQTTAKMARKKQLSKETKVQICTLKKEGNTEGEIAKHLKVFNKGVHYTVKRIEEPGSYDDRKRHGRKRVTTKAEDKRSIVISKRDR</sequence>
<evidence type="ECO:0008006" key="4">
    <source>
        <dbReference type="Google" id="ProtNLM"/>
    </source>
</evidence>
<organism evidence="2 3">
    <name type="scientific">Xyrichtys novacula</name>
    <name type="common">Pearly razorfish</name>
    <name type="synonym">Hemipteronotus novacula</name>
    <dbReference type="NCBI Taxonomy" id="13765"/>
    <lineage>
        <taxon>Eukaryota</taxon>
        <taxon>Metazoa</taxon>
        <taxon>Chordata</taxon>
        <taxon>Craniata</taxon>
        <taxon>Vertebrata</taxon>
        <taxon>Euteleostomi</taxon>
        <taxon>Actinopterygii</taxon>
        <taxon>Neopterygii</taxon>
        <taxon>Teleostei</taxon>
        <taxon>Neoteleostei</taxon>
        <taxon>Acanthomorphata</taxon>
        <taxon>Eupercaria</taxon>
        <taxon>Labriformes</taxon>
        <taxon>Labridae</taxon>
        <taxon>Xyrichtys</taxon>
    </lineage>
</organism>
<feature type="region of interest" description="Disordered" evidence="1">
    <location>
        <begin position="95"/>
        <end position="125"/>
    </location>
</feature>
<dbReference type="Proteomes" id="UP001178508">
    <property type="component" value="Chromosome 1"/>
</dbReference>
<dbReference type="Gene3D" id="1.10.10.10">
    <property type="entry name" value="Winged helix-like DNA-binding domain superfamily/Winged helix DNA-binding domain"/>
    <property type="match status" value="1"/>
</dbReference>